<proteinExistence type="predicted"/>
<dbReference type="Pfam" id="PF18480">
    <property type="entry name" value="DUF5615"/>
    <property type="match status" value="1"/>
</dbReference>
<accession>A0A2A2GDN3</accession>
<gene>
    <name evidence="2" type="ORF">CK503_05800</name>
</gene>
<evidence type="ECO:0000313" key="2">
    <source>
        <dbReference type="EMBL" id="PAU95017.1"/>
    </source>
</evidence>
<feature type="domain" description="DUF5615" evidence="1">
    <location>
        <begin position="1"/>
        <end position="81"/>
    </location>
</feature>
<dbReference type="InterPro" id="IPR041049">
    <property type="entry name" value="DUF5615"/>
</dbReference>
<dbReference type="OrthoDB" id="8085537at2"/>
<evidence type="ECO:0000259" key="1">
    <source>
        <dbReference type="Pfam" id="PF18480"/>
    </source>
</evidence>
<dbReference type="EMBL" id="NSKE01000003">
    <property type="protein sequence ID" value="PAU95017.1"/>
    <property type="molecule type" value="Genomic_DNA"/>
</dbReference>
<reference evidence="2 3" key="1">
    <citation type="submission" date="2017-08" db="EMBL/GenBank/DDBJ databases">
        <title>Aliifodinibius alkalisoli sp. nov., isolated from saline alkaline soil.</title>
        <authorList>
            <person name="Liu D."/>
            <person name="Zhang G."/>
        </authorList>
    </citation>
    <scope>NUCLEOTIDE SEQUENCE [LARGE SCALE GENOMIC DNA]</scope>
    <source>
        <strain evidence="2 3">WN023</strain>
    </source>
</reference>
<sequence length="109" mass="12383">MRILLDECLPKKLKHRIEELDPDFIVSTVPEMDWAGAKDGTLLSKAQKDFDVFITSDRNLSFQQSIEDVGIHVLLLVASTNIYEDLLPLVAKLEPVIKNCEKGQFSRIK</sequence>
<dbReference type="AlphaFoldDB" id="A0A2A2GDN3"/>
<dbReference type="Proteomes" id="UP000218831">
    <property type="component" value="Unassembled WGS sequence"/>
</dbReference>
<protein>
    <recommendedName>
        <fullName evidence="1">DUF5615 domain-containing protein</fullName>
    </recommendedName>
</protein>
<evidence type="ECO:0000313" key="3">
    <source>
        <dbReference type="Proteomes" id="UP000218831"/>
    </source>
</evidence>
<keyword evidence="3" id="KW-1185">Reference proteome</keyword>
<comment type="caution">
    <text evidence="2">The sequence shown here is derived from an EMBL/GenBank/DDBJ whole genome shotgun (WGS) entry which is preliminary data.</text>
</comment>
<name>A0A2A2GDN3_9BACT</name>
<organism evidence="2 3">
    <name type="scientific">Fodinibius salipaludis</name>
    <dbReference type="NCBI Taxonomy" id="2032627"/>
    <lineage>
        <taxon>Bacteria</taxon>
        <taxon>Pseudomonadati</taxon>
        <taxon>Balneolota</taxon>
        <taxon>Balneolia</taxon>
        <taxon>Balneolales</taxon>
        <taxon>Balneolaceae</taxon>
        <taxon>Fodinibius</taxon>
    </lineage>
</organism>